<dbReference type="EMBL" id="ABDG02000026">
    <property type="protein sequence ID" value="EHK42554.1"/>
    <property type="molecule type" value="Genomic_DNA"/>
</dbReference>
<dbReference type="Gene3D" id="3.40.50.1580">
    <property type="entry name" value="Nucleoside phosphorylase domain"/>
    <property type="match status" value="1"/>
</dbReference>
<dbReference type="PANTHER" id="PTHR46082">
    <property type="entry name" value="ATP/GTP-BINDING PROTEIN-RELATED"/>
    <property type="match status" value="1"/>
</dbReference>
<dbReference type="GO" id="GO:0003824">
    <property type="term" value="F:catalytic activity"/>
    <property type="evidence" value="ECO:0007669"/>
    <property type="project" value="InterPro"/>
</dbReference>
<sequence length="302" mass="33423">MSQPGDYTVGWICAIRVEYVAAQVFLDEEHEGPASVSQHDNNSYTLGRIGKHNVVIATLPFGEYGTTSAATVARDMIHSFPNIRVGLMVGIGGGAPSESHDIRLGDIIPPTALLTALVGLQCRYERYGHKLEEAVDDVLEKNKKLKRRYKRPNTNNDRLYRSEVVHPQTNEGCAAVCDPSGLVLRSERDEDEDNPAIHYGLIASANQLMKNALHRDSLAAEKDVLCFEMEAAGLMNHFPCLVIRGICDYSDSHKNKEWQGYAAMIAAAYAKDLLYQVPLHTVQAEKKLSDVLSGKLNILLLY</sequence>
<feature type="domain" description="Nucleoside phosphorylase" evidence="1">
    <location>
        <begin position="20"/>
        <end position="258"/>
    </location>
</feature>
<dbReference type="SUPFAM" id="SSF53167">
    <property type="entry name" value="Purine and uridine phosphorylases"/>
    <property type="match status" value="1"/>
</dbReference>
<gene>
    <name evidence="2" type="ORF">TRIATDRAFT_149910</name>
</gene>
<dbReference type="OMA" id="DNEANCA"/>
<protein>
    <recommendedName>
        <fullName evidence="1">Nucleoside phosphorylase domain-containing protein</fullName>
    </recommendedName>
</protein>
<dbReference type="STRING" id="452589.G9P1Q5"/>
<dbReference type="GO" id="GO:0009116">
    <property type="term" value="P:nucleoside metabolic process"/>
    <property type="evidence" value="ECO:0007669"/>
    <property type="project" value="InterPro"/>
</dbReference>
<dbReference type="OrthoDB" id="4900214at2759"/>
<evidence type="ECO:0000259" key="1">
    <source>
        <dbReference type="Pfam" id="PF01048"/>
    </source>
</evidence>
<comment type="caution">
    <text evidence="2">The sequence shown here is derived from an EMBL/GenBank/DDBJ whole genome shotgun (WGS) entry which is preliminary data.</text>
</comment>
<evidence type="ECO:0000313" key="2">
    <source>
        <dbReference type="EMBL" id="EHK42554.1"/>
    </source>
</evidence>
<dbReference type="InterPro" id="IPR000845">
    <property type="entry name" value="Nucleoside_phosphorylase_d"/>
</dbReference>
<dbReference type="InterPro" id="IPR035994">
    <property type="entry name" value="Nucleoside_phosphorylase_sf"/>
</dbReference>
<accession>G9P1Q5</accession>
<dbReference type="PANTHER" id="PTHR46082:SF11">
    <property type="entry name" value="AAA+ ATPASE DOMAIN-CONTAINING PROTEIN-RELATED"/>
    <property type="match status" value="1"/>
</dbReference>
<dbReference type="InterPro" id="IPR053137">
    <property type="entry name" value="NLR-like"/>
</dbReference>
<name>G9P1Q5_HYPAI</name>
<dbReference type="AlphaFoldDB" id="G9P1Q5"/>
<evidence type="ECO:0000313" key="3">
    <source>
        <dbReference type="Proteomes" id="UP000005426"/>
    </source>
</evidence>
<dbReference type="Proteomes" id="UP000005426">
    <property type="component" value="Unassembled WGS sequence"/>
</dbReference>
<keyword evidence="3" id="KW-1185">Reference proteome</keyword>
<proteinExistence type="predicted"/>
<reference evidence="2 3" key="1">
    <citation type="journal article" date="2011" name="Genome Biol.">
        <title>Comparative genome sequence analysis underscores mycoparasitism as the ancestral life style of Trichoderma.</title>
        <authorList>
            <person name="Kubicek C.P."/>
            <person name="Herrera-Estrella A."/>
            <person name="Seidl-Seiboth V."/>
            <person name="Martinez D.A."/>
            <person name="Druzhinina I.S."/>
            <person name="Thon M."/>
            <person name="Zeilinger S."/>
            <person name="Casas-Flores S."/>
            <person name="Horwitz B.A."/>
            <person name="Mukherjee P.K."/>
            <person name="Mukherjee M."/>
            <person name="Kredics L."/>
            <person name="Alcaraz L.D."/>
            <person name="Aerts A."/>
            <person name="Antal Z."/>
            <person name="Atanasova L."/>
            <person name="Cervantes-Badillo M.G."/>
            <person name="Challacombe J."/>
            <person name="Chertkov O."/>
            <person name="McCluskey K."/>
            <person name="Coulpier F."/>
            <person name="Deshpande N."/>
            <person name="von Doehren H."/>
            <person name="Ebbole D.J."/>
            <person name="Esquivel-Naranjo E.U."/>
            <person name="Fekete E."/>
            <person name="Flipphi M."/>
            <person name="Glaser F."/>
            <person name="Gomez-Rodriguez E.Y."/>
            <person name="Gruber S."/>
            <person name="Han C."/>
            <person name="Henrissat B."/>
            <person name="Hermosa R."/>
            <person name="Hernandez-Onate M."/>
            <person name="Karaffa L."/>
            <person name="Kosti I."/>
            <person name="Le Crom S."/>
            <person name="Lindquist E."/>
            <person name="Lucas S."/>
            <person name="Luebeck M."/>
            <person name="Luebeck P.S."/>
            <person name="Margeot A."/>
            <person name="Metz B."/>
            <person name="Misra M."/>
            <person name="Nevalainen H."/>
            <person name="Omann M."/>
            <person name="Packer N."/>
            <person name="Perrone G."/>
            <person name="Uresti-Rivera E.E."/>
            <person name="Salamov A."/>
            <person name="Schmoll M."/>
            <person name="Seiboth B."/>
            <person name="Shapiro H."/>
            <person name="Sukno S."/>
            <person name="Tamayo-Ramos J.A."/>
            <person name="Tisch D."/>
            <person name="Wiest A."/>
            <person name="Wilkinson H.H."/>
            <person name="Zhang M."/>
            <person name="Coutinho P.M."/>
            <person name="Kenerley C.M."/>
            <person name="Monte E."/>
            <person name="Baker S.E."/>
            <person name="Grigoriev I.V."/>
        </authorList>
    </citation>
    <scope>NUCLEOTIDE SEQUENCE [LARGE SCALE GENOMIC DNA]</scope>
    <source>
        <strain evidence="3">ATCC 20476 / IMI 206040</strain>
    </source>
</reference>
<dbReference type="Pfam" id="PF01048">
    <property type="entry name" value="PNP_UDP_1"/>
    <property type="match status" value="1"/>
</dbReference>
<organism evidence="2 3">
    <name type="scientific">Hypocrea atroviridis (strain ATCC 20476 / IMI 206040)</name>
    <name type="common">Trichoderma atroviride</name>
    <dbReference type="NCBI Taxonomy" id="452589"/>
    <lineage>
        <taxon>Eukaryota</taxon>
        <taxon>Fungi</taxon>
        <taxon>Dikarya</taxon>
        <taxon>Ascomycota</taxon>
        <taxon>Pezizomycotina</taxon>
        <taxon>Sordariomycetes</taxon>
        <taxon>Hypocreomycetidae</taxon>
        <taxon>Hypocreales</taxon>
        <taxon>Hypocreaceae</taxon>
        <taxon>Trichoderma</taxon>
    </lineage>
</organism>
<dbReference type="HOGENOM" id="CLU_000288_34_22_1"/>